<evidence type="ECO:0000313" key="2">
    <source>
        <dbReference type="EMBL" id="NYE42261.1"/>
    </source>
</evidence>
<keyword evidence="3" id="KW-1185">Reference proteome</keyword>
<protein>
    <submittedName>
        <fullName evidence="1">Uncharacterized protein</fullName>
    </submittedName>
</protein>
<dbReference type="EMBL" id="BLWC01000001">
    <property type="protein sequence ID" value="GFM98647.1"/>
    <property type="molecule type" value="Genomic_DNA"/>
</dbReference>
<proteinExistence type="predicted"/>
<evidence type="ECO:0000313" key="1">
    <source>
        <dbReference type="EMBL" id="GFM98647.1"/>
    </source>
</evidence>
<evidence type="ECO:0000313" key="4">
    <source>
        <dbReference type="Proteomes" id="UP000530403"/>
    </source>
</evidence>
<sequence>MHAARMLSREYPAPQGVLVPPARRFKRDRTLRYELRPLTDED</sequence>
<organism evidence="1 3">
    <name type="scientific">Streptomyces fulvorobeus</name>
    <dbReference type="NCBI Taxonomy" id="284028"/>
    <lineage>
        <taxon>Bacteria</taxon>
        <taxon>Bacillati</taxon>
        <taxon>Actinomycetota</taxon>
        <taxon>Actinomycetes</taxon>
        <taxon>Kitasatosporales</taxon>
        <taxon>Streptomycetaceae</taxon>
        <taxon>Streptomyces</taxon>
    </lineage>
</organism>
<dbReference type="Proteomes" id="UP000498980">
    <property type="component" value="Unassembled WGS sequence"/>
</dbReference>
<evidence type="ECO:0000313" key="3">
    <source>
        <dbReference type="Proteomes" id="UP000498980"/>
    </source>
</evidence>
<dbReference type="RefSeq" id="WP_371874673.1">
    <property type="nucleotide sequence ID" value="NZ_BAAAUE010000012.1"/>
</dbReference>
<gene>
    <name evidence="2" type="ORF">HEB29_003272</name>
    <name evidence="1" type="ORF">Sfulv_34580</name>
</gene>
<accession>A0A7J0C8Y3</accession>
<comment type="caution">
    <text evidence="1">The sequence shown here is derived from an EMBL/GenBank/DDBJ whole genome shotgun (WGS) entry which is preliminary data.</text>
</comment>
<dbReference type="AlphaFoldDB" id="A0A7J0C8Y3"/>
<dbReference type="EMBL" id="JACCCF010000001">
    <property type="protein sequence ID" value="NYE42261.1"/>
    <property type="molecule type" value="Genomic_DNA"/>
</dbReference>
<dbReference type="Proteomes" id="UP000530403">
    <property type="component" value="Unassembled WGS sequence"/>
</dbReference>
<reference evidence="1 3" key="1">
    <citation type="submission" date="2020-05" db="EMBL/GenBank/DDBJ databases">
        <title>Whole genome shotgun sequence of Streptomyces fulvorobeus NBRC 15897.</title>
        <authorList>
            <person name="Komaki H."/>
            <person name="Tamura T."/>
        </authorList>
    </citation>
    <scope>NUCLEOTIDE SEQUENCE [LARGE SCALE GENOMIC DNA]</scope>
    <source>
        <strain evidence="1 3">NBRC 15897</strain>
    </source>
</reference>
<name>A0A7J0C8Y3_9ACTN</name>
<reference evidence="2 4" key="2">
    <citation type="submission" date="2020-07" db="EMBL/GenBank/DDBJ databases">
        <title>Sequencing the genomes of 1000 actinobacteria strains.</title>
        <authorList>
            <person name="Klenk H.-P."/>
        </authorList>
    </citation>
    <scope>NUCLEOTIDE SEQUENCE [LARGE SCALE GENOMIC DNA]</scope>
    <source>
        <strain evidence="2 4">DSM 41455</strain>
    </source>
</reference>